<reference evidence="1" key="1">
    <citation type="submission" date="2023-07" db="EMBL/GenBank/DDBJ databases">
        <title>Black Yeasts Isolated from many extreme environments.</title>
        <authorList>
            <person name="Coleine C."/>
            <person name="Stajich J.E."/>
            <person name="Selbmann L."/>
        </authorList>
    </citation>
    <scope>NUCLEOTIDE SEQUENCE</scope>
    <source>
        <strain evidence="1">CCFEE 5714</strain>
    </source>
</reference>
<proteinExistence type="predicted"/>
<organism evidence="1 2">
    <name type="scientific">Vermiconidia calcicola</name>
    <dbReference type="NCBI Taxonomy" id="1690605"/>
    <lineage>
        <taxon>Eukaryota</taxon>
        <taxon>Fungi</taxon>
        <taxon>Dikarya</taxon>
        <taxon>Ascomycota</taxon>
        <taxon>Pezizomycotina</taxon>
        <taxon>Dothideomycetes</taxon>
        <taxon>Dothideomycetidae</taxon>
        <taxon>Mycosphaerellales</taxon>
        <taxon>Extremaceae</taxon>
        <taxon>Vermiconidia</taxon>
    </lineage>
</organism>
<evidence type="ECO:0000313" key="1">
    <source>
        <dbReference type="EMBL" id="KAK3724717.1"/>
    </source>
</evidence>
<gene>
    <name evidence="1" type="ORF">LTR37_000765</name>
</gene>
<keyword evidence="2" id="KW-1185">Reference proteome</keyword>
<dbReference type="EMBL" id="JAUTXU010000004">
    <property type="protein sequence ID" value="KAK3724717.1"/>
    <property type="molecule type" value="Genomic_DNA"/>
</dbReference>
<sequence length="311" mass="34521">MSQSEAPHTTIAGGGFDKLTLKDVQDLHYRKGSQVPSYQVMVQILRCSSDQLNAARHELFPIFHHTCNIQNHDGQPSKLYQLQLKDYEVYLSEPEEYLMKHVPFFRDGVANNPGAPYKVRAWLAKCLVKLDKEVVADDPTWGDPNVRPRPLGNHSNPKLREKEIRRAVPGSAKGKQHISFGNASIAIARPTTTDNGNNNAGGQASPAQIYVLTSELSSNKGSNITPSDVSLPLLKAVVKKKFKIPTAQEIHFGCTMFVHDDDADDETGTWEAVASDKDLHERLNDLYESDTTGQELTLDYRLGPIPRPVPA</sequence>
<protein>
    <submittedName>
        <fullName evidence="1">Uncharacterized protein</fullName>
    </submittedName>
</protein>
<dbReference type="Proteomes" id="UP001281147">
    <property type="component" value="Unassembled WGS sequence"/>
</dbReference>
<comment type="caution">
    <text evidence="1">The sequence shown here is derived from an EMBL/GenBank/DDBJ whole genome shotgun (WGS) entry which is preliminary data.</text>
</comment>
<accession>A0ACC3NWQ6</accession>
<name>A0ACC3NWQ6_9PEZI</name>
<evidence type="ECO:0000313" key="2">
    <source>
        <dbReference type="Proteomes" id="UP001281147"/>
    </source>
</evidence>